<dbReference type="PANTHER" id="PTHR12461">
    <property type="entry name" value="HYPOXIA-INDUCIBLE FACTOR 1 ALPHA INHIBITOR-RELATED"/>
    <property type="match status" value="1"/>
</dbReference>
<evidence type="ECO:0000259" key="1">
    <source>
        <dbReference type="PROSITE" id="PS51184"/>
    </source>
</evidence>
<dbReference type="PANTHER" id="PTHR12461:SF99">
    <property type="entry name" value="BIFUNCTIONAL PEPTIDASE AND (3S)-LYSYL HYDROXYLASE JMJD7"/>
    <property type="match status" value="1"/>
</dbReference>
<dbReference type="SUPFAM" id="SSF51197">
    <property type="entry name" value="Clavaminate synthase-like"/>
    <property type="match status" value="1"/>
</dbReference>
<evidence type="ECO:0000313" key="3">
    <source>
        <dbReference type="Proteomes" id="UP000011083"/>
    </source>
</evidence>
<organism evidence="2 3">
    <name type="scientific">Acanthamoeba castellanii (strain ATCC 30010 / Neff)</name>
    <dbReference type="NCBI Taxonomy" id="1257118"/>
    <lineage>
        <taxon>Eukaryota</taxon>
        <taxon>Amoebozoa</taxon>
        <taxon>Discosea</taxon>
        <taxon>Longamoebia</taxon>
        <taxon>Centramoebida</taxon>
        <taxon>Acanthamoebidae</taxon>
        <taxon>Acanthamoeba</taxon>
    </lineage>
</organism>
<dbReference type="InterPro" id="IPR041667">
    <property type="entry name" value="Cupin_8"/>
</dbReference>
<dbReference type="OMA" id="PEYSHAR"/>
<gene>
    <name evidence="2" type="ORF">ACA1_181660</name>
</gene>
<protein>
    <submittedName>
        <fullName evidence="2">Jumonji domain containing 7 family protein</fullName>
    </submittedName>
</protein>
<dbReference type="VEuPathDB" id="AmoebaDB:ACA1_181660"/>
<dbReference type="AlphaFoldDB" id="L8H7Q8"/>
<dbReference type="Gene3D" id="2.60.120.10">
    <property type="entry name" value="Jelly Rolls"/>
    <property type="match status" value="1"/>
</dbReference>
<dbReference type="OrthoDB" id="415358at2759"/>
<proteinExistence type="predicted"/>
<dbReference type="SMART" id="SM00558">
    <property type="entry name" value="JmjC"/>
    <property type="match status" value="1"/>
</dbReference>
<evidence type="ECO:0000313" key="2">
    <source>
        <dbReference type="EMBL" id="ELR21277.1"/>
    </source>
</evidence>
<dbReference type="InterPro" id="IPR003347">
    <property type="entry name" value="JmjC_dom"/>
</dbReference>
<dbReference type="KEGG" id="acan:ACA1_181660"/>
<dbReference type="GeneID" id="14922151"/>
<dbReference type="RefSeq" id="XP_004345821.1">
    <property type="nucleotide sequence ID" value="XM_004345771.1"/>
</dbReference>
<accession>L8H7Q8</accession>
<dbReference type="Pfam" id="PF13621">
    <property type="entry name" value="Cupin_8"/>
    <property type="match status" value="1"/>
</dbReference>
<reference evidence="2 3" key="1">
    <citation type="journal article" date="2013" name="Genome Biol.">
        <title>Genome of Acanthamoeba castellanii highlights extensive lateral gene transfer and early evolution of tyrosine kinase signaling.</title>
        <authorList>
            <person name="Clarke M."/>
            <person name="Lohan A.J."/>
            <person name="Liu B."/>
            <person name="Lagkouvardos I."/>
            <person name="Roy S."/>
            <person name="Zafar N."/>
            <person name="Bertelli C."/>
            <person name="Schilde C."/>
            <person name="Kianianmomeni A."/>
            <person name="Burglin T.R."/>
            <person name="Frech C."/>
            <person name="Turcotte B."/>
            <person name="Kopec K.O."/>
            <person name="Synnott J.M."/>
            <person name="Choo C."/>
            <person name="Paponov I."/>
            <person name="Finkler A."/>
            <person name="Soon Heng Tan C."/>
            <person name="Hutchins A.P."/>
            <person name="Weinmeier T."/>
            <person name="Rattei T."/>
            <person name="Chu J.S."/>
            <person name="Gimenez G."/>
            <person name="Irimia M."/>
            <person name="Rigden D.J."/>
            <person name="Fitzpatrick D.A."/>
            <person name="Lorenzo-Morales J."/>
            <person name="Bateman A."/>
            <person name="Chiu C.H."/>
            <person name="Tang P."/>
            <person name="Hegemann P."/>
            <person name="Fromm H."/>
            <person name="Raoult D."/>
            <person name="Greub G."/>
            <person name="Miranda-Saavedra D."/>
            <person name="Chen N."/>
            <person name="Nash P."/>
            <person name="Ginger M.L."/>
            <person name="Horn M."/>
            <person name="Schaap P."/>
            <person name="Caler L."/>
            <person name="Loftus B."/>
        </authorList>
    </citation>
    <scope>NUCLEOTIDE SEQUENCE [LARGE SCALE GENOMIC DNA]</scope>
    <source>
        <strain evidence="2 3">Neff</strain>
    </source>
</reference>
<name>L8H7Q8_ACACF</name>
<dbReference type="Proteomes" id="UP000011083">
    <property type="component" value="Unassembled WGS sequence"/>
</dbReference>
<dbReference type="PROSITE" id="PS51184">
    <property type="entry name" value="JMJC"/>
    <property type="match status" value="1"/>
</dbReference>
<sequence length="215" mass="24964">MGFSRFLALLLDRNSKDIQHQNGNFTAEFEELWEDVDTDVPWATEAFGVAPDVANLWIGDERSVTSLHKDHYENIYYVVAGAKEFTLYPPTDFPFLYERTYRAATYTRGSEDEDFAVVENDPPSSVPWLSVDPDRPDYEAYPLFRHATPLRCVVHAGEALYLPSLWFHHVKQHADAEGRCIAVNFWYDMQYDVKYNYYKFLENLTSLPNAEEAKP</sequence>
<keyword evidence="3" id="KW-1185">Reference proteome</keyword>
<dbReference type="EMBL" id="KB007904">
    <property type="protein sequence ID" value="ELR21277.1"/>
    <property type="molecule type" value="Genomic_DNA"/>
</dbReference>
<dbReference type="InterPro" id="IPR014710">
    <property type="entry name" value="RmlC-like_jellyroll"/>
</dbReference>
<feature type="domain" description="JmjC" evidence="1">
    <location>
        <begin position="21"/>
        <end position="202"/>
    </location>
</feature>